<keyword evidence="3" id="KW-1185">Reference proteome</keyword>
<feature type="transmembrane region" description="Helical" evidence="1">
    <location>
        <begin position="59"/>
        <end position="76"/>
    </location>
</feature>
<evidence type="ECO:0000313" key="3">
    <source>
        <dbReference type="Proteomes" id="UP000688137"/>
    </source>
</evidence>
<dbReference type="Proteomes" id="UP000688137">
    <property type="component" value="Unassembled WGS sequence"/>
</dbReference>
<reference evidence="2" key="1">
    <citation type="submission" date="2021-01" db="EMBL/GenBank/DDBJ databases">
        <authorList>
            <consortium name="Genoscope - CEA"/>
            <person name="William W."/>
        </authorList>
    </citation>
    <scope>NUCLEOTIDE SEQUENCE</scope>
</reference>
<evidence type="ECO:0000256" key="1">
    <source>
        <dbReference type="SAM" id="Phobius"/>
    </source>
</evidence>
<evidence type="ECO:0008006" key="4">
    <source>
        <dbReference type="Google" id="ProtNLM"/>
    </source>
</evidence>
<dbReference type="EMBL" id="CAJJDM010000151">
    <property type="protein sequence ID" value="CAD8111447.1"/>
    <property type="molecule type" value="Genomic_DNA"/>
</dbReference>
<keyword evidence="1" id="KW-0472">Membrane</keyword>
<feature type="transmembrane region" description="Helical" evidence="1">
    <location>
        <begin position="88"/>
        <end position="108"/>
    </location>
</feature>
<sequence length="148" mass="17998">MLLPERDSYDHDYTVKYYPKVSNVQFYHDMMKNRGLLNYYVFKGEFLKNHVQLQEYRDYGLIGSVAVSLVGIYFYKHLPLISRIQGRWSSFLMKLMIFGIPYASVYILTDEFKEKYMWDQYIKNFKRYIYYKQTGDMRCFNVQIESKA</sequence>
<comment type="caution">
    <text evidence="2">The sequence shown here is derived from an EMBL/GenBank/DDBJ whole genome shotgun (WGS) entry which is preliminary data.</text>
</comment>
<proteinExistence type="predicted"/>
<keyword evidence="1" id="KW-1133">Transmembrane helix</keyword>
<organism evidence="2 3">
    <name type="scientific">Paramecium primaurelia</name>
    <dbReference type="NCBI Taxonomy" id="5886"/>
    <lineage>
        <taxon>Eukaryota</taxon>
        <taxon>Sar</taxon>
        <taxon>Alveolata</taxon>
        <taxon>Ciliophora</taxon>
        <taxon>Intramacronucleata</taxon>
        <taxon>Oligohymenophorea</taxon>
        <taxon>Peniculida</taxon>
        <taxon>Parameciidae</taxon>
        <taxon>Paramecium</taxon>
    </lineage>
</organism>
<protein>
    <recommendedName>
        <fullName evidence="4">Transmembrane protein</fullName>
    </recommendedName>
</protein>
<dbReference type="OMA" id="YATVYIV"/>
<gene>
    <name evidence="2" type="ORF">PPRIM_AZ9-3.1.T1470120</name>
</gene>
<dbReference type="AlphaFoldDB" id="A0A8S1Q8S9"/>
<accession>A0A8S1Q8S9</accession>
<evidence type="ECO:0000313" key="2">
    <source>
        <dbReference type="EMBL" id="CAD8111447.1"/>
    </source>
</evidence>
<keyword evidence="1" id="KW-0812">Transmembrane</keyword>
<name>A0A8S1Q8S9_PARPR</name>